<dbReference type="eggNOG" id="COG4447">
    <property type="taxonomic scope" value="Bacteria"/>
</dbReference>
<dbReference type="PATRIC" id="fig|1279009.4.peg.1208"/>
<feature type="compositionally biased region" description="Basic and acidic residues" evidence="1">
    <location>
        <begin position="1187"/>
        <end position="1202"/>
    </location>
</feature>
<dbReference type="PANTHER" id="PTHR10199">
    <property type="entry name" value="THROMBOSPONDIN"/>
    <property type="match status" value="1"/>
</dbReference>
<dbReference type="RefSeq" id="WP_009194597.1">
    <property type="nucleotide sequence ID" value="NZ_AODQ01000020.1"/>
</dbReference>
<feature type="compositionally biased region" description="Acidic residues" evidence="1">
    <location>
        <begin position="693"/>
        <end position="707"/>
    </location>
</feature>
<evidence type="ECO:0000313" key="3">
    <source>
        <dbReference type="EMBL" id="EMR03676.1"/>
    </source>
</evidence>
<accession>M7N8Z0</accession>
<feature type="region of interest" description="Disordered" evidence="1">
    <location>
        <begin position="956"/>
        <end position="1022"/>
    </location>
</feature>
<keyword evidence="2" id="KW-0732">Signal</keyword>
<dbReference type="Gene3D" id="4.10.1080.10">
    <property type="entry name" value="TSP type-3 repeat"/>
    <property type="match status" value="6"/>
</dbReference>
<dbReference type="GO" id="GO:0005509">
    <property type="term" value="F:calcium ion binding"/>
    <property type="evidence" value="ECO:0007669"/>
    <property type="project" value="InterPro"/>
</dbReference>
<feature type="region of interest" description="Disordered" evidence="1">
    <location>
        <begin position="1328"/>
        <end position="1420"/>
    </location>
</feature>
<dbReference type="STRING" id="1279009.ADICEAN_01197"/>
<feature type="region of interest" description="Disordered" evidence="1">
    <location>
        <begin position="747"/>
        <end position="771"/>
    </location>
</feature>
<dbReference type="EMBL" id="AODQ01000020">
    <property type="protein sequence ID" value="EMR03676.1"/>
    <property type="molecule type" value="Genomic_DNA"/>
</dbReference>
<keyword evidence="4" id="KW-1185">Reference proteome</keyword>
<dbReference type="Proteomes" id="UP000011910">
    <property type="component" value="Unassembled WGS sequence"/>
</dbReference>
<feature type="signal peptide" evidence="2">
    <location>
        <begin position="1"/>
        <end position="22"/>
    </location>
</feature>
<feature type="chain" id="PRO_5004081954" description="Secretion system C-terminal sorting domain-containing protein" evidence="2">
    <location>
        <begin position="23"/>
        <end position="2038"/>
    </location>
</feature>
<feature type="compositionally biased region" description="Acidic residues" evidence="1">
    <location>
        <begin position="1331"/>
        <end position="1348"/>
    </location>
</feature>
<feature type="compositionally biased region" description="Basic and acidic residues" evidence="1">
    <location>
        <begin position="646"/>
        <end position="655"/>
    </location>
</feature>
<gene>
    <name evidence="3" type="ORF">ADICEAN_01197</name>
</gene>
<feature type="compositionally biased region" description="Basic and acidic residues" evidence="1">
    <location>
        <begin position="1357"/>
        <end position="1366"/>
    </location>
</feature>
<evidence type="ECO:0000256" key="2">
    <source>
        <dbReference type="SAM" id="SignalP"/>
    </source>
</evidence>
<dbReference type="InterPro" id="IPR028974">
    <property type="entry name" value="TSP_type-3_rpt"/>
</dbReference>
<feature type="compositionally biased region" description="Basic and acidic residues" evidence="1">
    <location>
        <begin position="1075"/>
        <end position="1090"/>
    </location>
</feature>
<evidence type="ECO:0000256" key="1">
    <source>
        <dbReference type="SAM" id="MobiDB-lite"/>
    </source>
</evidence>
<feature type="region of interest" description="Disordered" evidence="1">
    <location>
        <begin position="1119"/>
        <end position="1210"/>
    </location>
</feature>
<dbReference type="InterPro" id="IPR026444">
    <property type="entry name" value="Secre_tail"/>
</dbReference>
<feature type="region of interest" description="Disordered" evidence="1">
    <location>
        <begin position="1059"/>
        <end position="1103"/>
    </location>
</feature>
<sequence>MYIPPFLRIAGFLLCVATAALAQTPGAIYQATVPATSPLNPNGDGWISGGAAFTTATGETPMEVPYVAIPQFSLVEPNGDTRTGGSCGNTDVVDRLSVGASASYVYYTSWSGVPIMQYRMRIAQNATGAFGFSVLVDVDGRIGTSDPNYIAPGGNKPGNPGFEFEIAYVTGGGSNGVVVYDVDGATTGVEVARYSLSTHSQRSYALFSNCTGQAPVFYDFWVPISAMGLTNSSTIRLAAATTSQPGSIFGNVSDIAGVADALFPVPDDAFIALVNLQNPTPVSNLGSSGCFINGTTAAPVASGELFDSQRLISGTSSEANGTVISLSINGAVYATTTVTSGNWSFNLPRYLLRPFDQLSFTAKNACKYISTPVLRFVLDDLDSDGDGIPDIEEGRGKDPGADDDGDRIPNFMDSDYPGFVDSNGDGINDYFDADGDGIPNHYDLDSDNDGIPDVVEAGGRSLDANADGRIDSQADVNLNGLADALEAERGGTPLRNPDTDRDGLPDFLDLDADGDGLSDLVEAGGTDSDRNGRVDGFTDANQNGLHDGREGSLLPLPDTDADGLANYLDIDSDGDGIPDNREGQSTAAYRTPLGLDANSNGLDDAYDPARGGTGLLPVNTDGDALPDYLDPDSDNDGISDLIEGNDANRDGRADRTPFGQDTDGDGLDNAFDSVAPGSGNALGSNVALQNTDGTDEPDWRDADDDNDGTPSRLEDTNANGRWDDDFSNGGGIYPNYLYHGDSDRDGVMDTADADSDNDGIPDLQEDGGTGYDPKGFTGGSRFMNYMNALLPGFVDSNNDGINDRFDRDLDGIPDFLDLDSDNDGIPDLVEAGGVDTNGDGIVDTFTDTNRDGLHDPLLSSPLPLPDTDGDGLRNYLDIDSDGDGIPDNREAQRSANHRLPRYADTNRNGLDDAYEAATGGQALVPVNTDGDALPDYLDPDSDGDGIADAIEGFDFNKDGIADRTPSGQDTDRDGLDNAYDTLAPGRGNALGSNAPLQDTDGDGWADWQDTDDDGDGLPTLSEGFNFVQGGRPSPDYLYRADADADGVVDLLDIDADNDGIANAQEDGGTGYNPTADHDGDGIQNYRDRDIPGFVDSNGDGINDRFDTDGDGIPDFLDLDSDNDGMPDLVEAGGSDPDGDGRIAGPFAANGLATSLNGQPLQAPDTDGDGLRNPYDLDSDGDGIPDLLENRGPDSNKDGRIDGFTDTNRNGLDDRFESLLGGTPLLIRNTDGDDQPNYLDLDSDGDGLFDLVEAGGQDANGDGRVDAAQDTNRNGLADAVDPARNNGPLPLADADGDGLPNAYDQDSDGDGIPDSIEARTTAGVLVARGVDSDGDGIPDYLDLDSDNDGISDLIEGNDANRDGRADRLPTGLDSDGDGWDNAFDTSTGGLAPVRQDSDSDGRPDYRDNDDDNDGIPTIDEPLDIAPANGVRDYLENRVGSCGLGFITAPFSGNADDLQFSSEVQHPQRAVGSADGTISGGTISNAAILDNTADVLVLDLTDLVPLNRLITIRWYAPSGHRMVVSGGSVATAFSNPATYTSSQSTAFASVTYTVAQAAGVRYLRIVVPANSPVYIDAVSYQYDLCLADYDNDGVSDLLDLDDDNDGIPDLLENNGLDASGDHDGDGVPNFRDAQFPGFADLNRDGIDDRFDADGDGIPNHFDLDSDNDGIPDAVEAYGGRFPANMTQNGTFTLAFIRNYDSNRDGLANPVDPQAGGSAFTRPDTDADQVRDLLDWNSDNDPQPDWVEAFDDDTNGDALNDLLARALLWETVNGNPGIYTRADADGDGIPNWMEDDDNDGIPNFLDPTAGAYYRDTNRNGLVDLFDVLISGKATNLPDRNRDGIADYRQISVIITLPVEMLHFGATTSPEGVLLQWRTAQEKNNAGFEVERSADGRAFQQIGYQPGAGTTNNLQHYTYLDKGLAQGVYYYRLKQVDYDGTYKYSAIVRVAWTGNTADILQVSPNPVRSLQLKALLGVPQAGSVHYRIRNLQGQVVQQAELYLSSPASQLEIPLHSELINGVYVLEISTNTGRQSQRFVLLQ</sequence>
<evidence type="ECO:0000313" key="4">
    <source>
        <dbReference type="Proteomes" id="UP000011910"/>
    </source>
</evidence>
<feature type="compositionally biased region" description="Acidic residues" evidence="1">
    <location>
        <begin position="999"/>
        <end position="1015"/>
    </location>
</feature>
<proteinExistence type="predicted"/>
<feature type="region of interest" description="Disordered" evidence="1">
    <location>
        <begin position="590"/>
        <end position="726"/>
    </location>
</feature>
<dbReference type="InterPro" id="IPR013783">
    <property type="entry name" value="Ig-like_fold"/>
</dbReference>
<dbReference type="eggNOG" id="COG4932">
    <property type="taxonomic scope" value="Bacteria"/>
</dbReference>
<dbReference type="SUPFAM" id="SSF103647">
    <property type="entry name" value="TSP type-3 repeat"/>
    <property type="match status" value="6"/>
</dbReference>
<dbReference type="NCBIfam" id="TIGR04183">
    <property type="entry name" value="Por_Secre_tail"/>
    <property type="match status" value="1"/>
</dbReference>
<feature type="region of interest" description="Disordered" evidence="1">
    <location>
        <begin position="879"/>
        <end position="908"/>
    </location>
</feature>
<protein>
    <recommendedName>
        <fullName evidence="5">Secretion system C-terminal sorting domain-containing protein</fullName>
    </recommendedName>
</protein>
<reference evidence="3 4" key="1">
    <citation type="journal article" date="2013" name="Genome Announc.">
        <title>Draft Genome Sequence of Cesiribacter andamanensis Strain AMV16T, Isolated from a Soil Sample from a Mud Volcano in the Andaman Islands, India.</title>
        <authorList>
            <person name="Shivaji S."/>
            <person name="Ara S."/>
            <person name="Begum Z."/>
            <person name="Srinivas T.N."/>
            <person name="Singh A."/>
            <person name="Kumar Pinnaka A."/>
        </authorList>
    </citation>
    <scope>NUCLEOTIDE SEQUENCE [LARGE SCALE GENOMIC DNA]</scope>
    <source>
        <strain evidence="3 4">AMV16</strain>
    </source>
</reference>
<dbReference type="Gene3D" id="2.60.40.10">
    <property type="entry name" value="Immunoglobulins"/>
    <property type="match status" value="1"/>
</dbReference>
<dbReference type="OrthoDB" id="9805017at2"/>
<feature type="region of interest" description="Disordered" evidence="1">
    <location>
        <begin position="387"/>
        <end position="408"/>
    </location>
</feature>
<dbReference type="eggNOG" id="COG5384">
    <property type="taxonomic scope" value="Bacteria"/>
</dbReference>
<feature type="compositionally biased region" description="Acidic residues" evidence="1">
    <location>
        <begin position="751"/>
        <end position="765"/>
    </location>
</feature>
<feature type="region of interest" description="Disordered" evidence="1">
    <location>
        <begin position="1274"/>
        <end position="1314"/>
    </location>
</feature>
<evidence type="ECO:0008006" key="5">
    <source>
        <dbReference type="Google" id="ProtNLM"/>
    </source>
</evidence>
<feature type="compositionally biased region" description="Polar residues" evidence="1">
    <location>
        <begin position="681"/>
        <end position="692"/>
    </location>
</feature>
<feature type="region of interest" description="Disordered" evidence="1">
    <location>
        <begin position="432"/>
        <end position="468"/>
    </location>
</feature>
<feature type="compositionally biased region" description="Basic and acidic residues" evidence="1">
    <location>
        <begin position="1394"/>
        <end position="1405"/>
    </location>
</feature>
<organism evidence="3 4">
    <name type="scientific">Cesiribacter andamanensis AMV16</name>
    <dbReference type="NCBI Taxonomy" id="1279009"/>
    <lineage>
        <taxon>Bacteria</taxon>
        <taxon>Pseudomonadati</taxon>
        <taxon>Bacteroidota</taxon>
        <taxon>Cytophagia</taxon>
        <taxon>Cytophagales</taxon>
        <taxon>Cesiribacteraceae</taxon>
        <taxon>Cesiribacter</taxon>
    </lineage>
</organism>
<comment type="caution">
    <text evidence="3">The sequence shown here is derived from an EMBL/GenBank/DDBJ whole genome shotgun (WGS) entry which is preliminary data.</text>
</comment>
<dbReference type="PANTHER" id="PTHR10199:SF119">
    <property type="entry name" value="RE20510P"/>
    <property type="match status" value="1"/>
</dbReference>
<feature type="region of interest" description="Disordered" evidence="1">
    <location>
        <begin position="487"/>
        <end position="555"/>
    </location>
</feature>
<name>M7N8Z0_9BACT</name>